<dbReference type="PROSITE" id="PS50975">
    <property type="entry name" value="ATP_GRASP"/>
    <property type="match status" value="1"/>
</dbReference>
<accession>A0ABW0PMT3</accession>
<dbReference type="Pfam" id="PF02875">
    <property type="entry name" value="Mur_ligase_C"/>
    <property type="match status" value="1"/>
</dbReference>
<dbReference type="Gene3D" id="3.90.190.20">
    <property type="entry name" value="Mur ligase, C-terminal domain"/>
    <property type="match status" value="1"/>
</dbReference>
<protein>
    <recommendedName>
        <fullName evidence="6">Cyanophycin synthetase</fullName>
        <ecNumber evidence="5">6.3.2.29</ecNumber>
        <ecNumber evidence="4">6.3.2.30</ecNumber>
    </recommendedName>
    <alternativeName>
        <fullName evidence="10">Cyanophycin synthase</fullName>
    </alternativeName>
</protein>
<dbReference type="InterPro" id="IPR005479">
    <property type="entry name" value="CPAse_ATP-bd"/>
</dbReference>
<dbReference type="GO" id="GO:0071160">
    <property type="term" value="F:cyanophycin synthetase activity (L-aspartate-adding)"/>
    <property type="evidence" value="ECO:0007669"/>
    <property type="project" value="UniProtKB-EC"/>
</dbReference>
<dbReference type="Proteomes" id="UP001596031">
    <property type="component" value="Unassembled WGS sequence"/>
</dbReference>
<name>A0ABW0PMT3_9BURK</name>
<evidence type="ECO:0000256" key="1">
    <source>
        <dbReference type="ARBA" id="ARBA00003184"/>
    </source>
</evidence>
<dbReference type="Pfam" id="PF08245">
    <property type="entry name" value="Mur_ligase_M"/>
    <property type="match status" value="1"/>
</dbReference>
<comment type="subunit">
    <text evidence="3">Homodimer.</text>
</comment>
<dbReference type="Pfam" id="PF18921">
    <property type="entry name" value="Cyanophycin_syn"/>
    <property type="match status" value="1"/>
</dbReference>
<dbReference type="PANTHER" id="PTHR23135:SF18">
    <property type="entry name" value="CYANOPHYCIN SYNTHETASE"/>
    <property type="match status" value="1"/>
</dbReference>
<dbReference type="InterPro" id="IPR011761">
    <property type="entry name" value="ATP-grasp"/>
</dbReference>
<dbReference type="Pfam" id="PF02786">
    <property type="entry name" value="CPSase_L_D2"/>
    <property type="match status" value="1"/>
</dbReference>
<evidence type="ECO:0000256" key="13">
    <source>
        <dbReference type="PROSITE-ProRule" id="PRU00409"/>
    </source>
</evidence>
<dbReference type="Gene3D" id="3.30.470.20">
    <property type="entry name" value="ATP-grasp fold, B domain"/>
    <property type="match status" value="2"/>
</dbReference>
<proteinExistence type="inferred from homology"/>
<evidence type="ECO:0000256" key="7">
    <source>
        <dbReference type="ARBA" id="ARBA00022598"/>
    </source>
</evidence>
<keyword evidence="9 13" id="KW-0067">ATP-binding</keyword>
<dbReference type="InterPro" id="IPR013221">
    <property type="entry name" value="Mur_ligase_cen"/>
</dbReference>
<comment type="similarity">
    <text evidence="2">In the C-terminal section; belongs to the MurCDEF family.</text>
</comment>
<comment type="catalytic activity">
    <reaction evidence="11">
        <text>[L-4-(L-arginin-2-N-yl)aspartate](n)-L-aspartate + L-arginine + ATP = [L-4-(L-arginin-2-N-yl)aspartate](n+1) + ADP + phosphate + H(+)</text>
        <dbReference type="Rhea" id="RHEA:23888"/>
        <dbReference type="Rhea" id="RHEA-COMP:13732"/>
        <dbReference type="Rhea" id="RHEA-COMP:13733"/>
        <dbReference type="ChEBI" id="CHEBI:15378"/>
        <dbReference type="ChEBI" id="CHEBI:30616"/>
        <dbReference type="ChEBI" id="CHEBI:32682"/>
        <dbReference type="ChEBI" id="CHEBI:43474"/>
        <dbReference type="ChEBI" id="CHEBI:137986"/>
        <dbReference type="ChEBI" id="CHEBI:137990"/>
        <dbReference type="ChEBI" id="CHEBI:456216"/>
        <dbReference type="EC" id="6.3.2.30"/>
    </reaction>
</comment>
<dbReference type="SUPFAM" id="SSF53244">
    <property type="entry name" value="MurD-like peptide ligases, peptide-binding domain"/>
    <property type="match status" value="1"/>
</dbReference>
<keyword evidence="7 15" id="KW-0436">Ligase</keyword>
<organism evidence="15 16">
    <name type="scientific">Massilia jejuensis</name>
    <dbReference type="NCBI Taxonomy" id="648894"/>
    <lineage>
        <taxon>Bacteria</taxon>
        <taxon>Pseudomonadati</taxon>
        <taxon>Pseudomonadota</taxon>
        <taxon>Betaproteobacteria</taxon>
        <taxon>Burkholderiales</taxon>
        <taxon>Oxalobacteraceae</taxon>
        <taxon>Telluria group</taxon>
        <taxon>Massilia</taxon>
    </lineage>
</organism>
<dbReference type="InterPro" id="IPR036615">
    <property type="entry name" value="Mur_ligase_C_dom_sf"/>
</dbReference>
<evidence type="ECO:0000256" key="8">
    <source>
        <dbReference type="ARBA" id="ARBA00022741"/>
    </source>
</evidence>
<evidence type="ECO:0000256" key="11">
    <source>
        <dbReference type="ARBA" id="ARBA00048094"/>
    </source>
</evidence>
<dbReference type="NCBIfam" id="NF010623">
    <property type="entry name" value="PRK14016.1"/>
    <property type="match status" value="1"/>
</dbReference>
<evidence type="ECO:0000256" key="2">
    <source>
        <dbReference type="ARBA" id="ARBA00009060"/>
    </source>
</evidence>
<dbReference type="InterPro" id="IPR036565">
    <property type="entry name" value="Mur-like_cat_sf"/>
</dbReference>
<gene>
    <name evidence="15" type="primary">cphA</name>
    <name evidence="15" type="ORF">ACFPOU_22210</name>
</gene>
<dbReference type="GO" id="GO:0071161">
    <property type="term" value="F:cyanophycin synthetase activity (L-arginine-adding)"/>
    <property type="evidence" value="ECO:0007669"/>
    <property type="project" value="UniProtKB-EC"/>
</dbReference>
<dbReference type="EC" id="6.3.2.30" evidence="4"/>
<dbReference type="SMART" id="SM01209">
    <property type="entry name" value="GARS_A"/>
    <property type="match status" value="1"/>
</dbReference>
<dbReference type="SUPFAM" id="SSF53623">
    <property type="entry name" value="MurD-like peptide ligases, catalytic domain"/>
    <property type="match status" value="1"/>
</dbReference>
<sequence>MEVSRVRALRGPNLWSHHTSVEAIVACTPEEESIATLPGFESRLRSRFPQLGQLQPFGHEEDALDPVPMAEVLEIVALALQAEAGCPVTFSRTTATVETGIYQVVVEYTEEDIGRLALVLAEQLIAAARADAPFDLGAALVQLRELDEDVRLGPSTGSIVQAAIERNIPFRRLTEGSLVMFGWGSRQRRIQAAEIDATGAIAETIAQDKELTKRLLDAAGVPVPLGRVVADPDDAWAAAQEIGLPVVVKPKDGNQGKGVTVNITTKEQITAGFHSAAEFRDDVLVERYLPGHDYRLLVIGDRLVAAARRDPPIVVGDGVHTVRQLVDQVNLDPRRGNGHATSLTKIRFDDIALGSLAKQNLRADSVPEKGRRVVLRNNANLSTGGSATDVTDDVHPEVAARAIAAAHMVGLDICGVDLVCDSVLKPIEEQHGGIVEVNAAPGLRMHLSPSFGKGRDVGAAIIETLFRQGDDGRIPVVAVTGTNGKTTTVRLIAHLLTSSGLRTGMTNTDGVYIEGRRIDSGDCSGPRSARNVLLHPDVDAAVFETARGGLLREGLAFDRCEVAVVTNIGAGDHLGLNYITTLEDLAVLKRVIVQNVKVGGMAVLNAADPVVAAMAENTKGDVTFFAQDGGHPLMAMHRAQGRRVVYVDAGSLVCAQGRNETRIALGEVPITRGGVIGFQVENVMASVAAAWAVGLDWDKIRLGLKTFVGESDNAPGRFNVFDYKGATLIADYGHNPDAIAALVSAVENMPAKRRSVVISGAGDRRDQDITQQTEILGAAFDDVLLYQDQCQRGRPDGEVVALLRQGLAGATRTSHVEEINGEFVAIDRALARLEAGDLCLILIDQVDEALAHIGRRVAQAK</sequence>
<evidence type="ECO:0000256" key="12">
    <source>
        <dbReference type="ARBA" id="ARBA00048425"/>
    </source>
</evidence>
<dbReference type="InterPro" id="IPR018109">
    <property type="entry name" value="Folylpolyglutamate_synth_CS"/>
</dbReference>
<dbReference type="PANTHER" id="PTHR23135">
    <property type="entry name" value="MUR LIGASE FAMILY MEMBER"/>
    <property type="match status" value="1"/>
</dbReference>
<keyword evidence="8 13" id="KW-0547">Nucleotide-binding</keyword>
<comment type="catalytic activity">
    <reaction evidence="12">
        <text>[L-4-(L-arginin-2-N-yl)aspartate](n) + L-aspartate + ATP = [L-4-(L-arginin-2-N-yl)aspartate](n)-L-aspartate + ADP + phosphate + H(+)</text>
        <dbReference type="Rhea" id="RHEA:13277"/>
        <dbReference type="Rhea" id="RHEA-COMP:13728"/>
        <dbReference type="Rhea" id="RHEA-COMP:13733"/>
        <dbReference type="ChEBI" id="CHEBI:15378"/>
        <dbReference type="ChEBI" id="CHEBI:29991"/>
        <dbReference type="ChEBI" id="CHEBI:30616"/>
        <dbReference type="ChEBI" id="CHEBI:43474"/>
        <dbReference type="ChEBI" id="CHEBI:137986"/>
        <dbReference type="ChEBI" id="CHEBI:137990"/>
        <dbReference type="ChEBI" id="CHEBI:456216"/>
        <dbReference type="EC" id="6.3.2.29"/>
    </reaction>
</comment>
<evidence type="ECO:0000256" key="6">
    <source>
        <dbReference type="ARBA" id="ARBA00022036"/>
    </source>
</evidence>
<evidence type="ECO:0000256" key="10">
    <source>
        <dbReference type="ARBA" id="ARBA00031353"/>
    </source>
</evidence>
<comment type="function">
    <text evidence="1">Catalyzes the ATP-dependent polymerization of arginine and aspartate to multi-L-arginyl-poly-L-aspartic acid (cyanophycin; a water-insoluble reserve polymer).</text>
</comment>
<dbReference type="InterPro" id="IPR011810">
    <property type="entry name" value="Cya_phycin_syn"/>
</dbReference>
<evidence type="ECO:0000313" key="16">
    <source>
        <dbReference type="Proteomes" id="UP001596031"/>
    </source>
</evidence>
<comment type="caution">
    <text evidence="15">The sequence shown here is derived from an EMBL/GenBank/DDBJ whole genome shotgun (WGS) entry which is preliminary data.</text>
</comment>
<evidence type="ECO:0000256" key="5">
    <source>
        <dbReference type="ARBA" id="ARBA00013005"/>
    </source>
</evidence>
<evidence type="ECO:0000259" key="14">
    <source>
        <dbReference type="PROSITE" id="PS50975"/>
    </source>
</evidence>
<dbReference type="InterPro" id="IPR004101">
    <property type="entry name" value="Mur_ligase_C"/>
</dbReference>
<evidence type="ECO:0000256" key="3">
    <source>
        <dbReference type="ARBA" id="ARBA00011738"/>
    </source>
</evidence>
<dbReference type="EMBL" id="JBHSMS010000079">
    <property type="protein sequence ID" value="MFC5513820.1"/>
    <property type="molecule type" value="Genomic_DNA"/>
</dbReference>
<dbReference type="SUPFAM" id="SSF56059">
    <property type="entry name" value="Glutathione synthetase ATP-binding domain-like"/>
    <property type="match status" value="1"/>
</dbReference>
<dbReference type="PROSITE" id="PS01011">
    <property type="entry name" value="FOLYLPOLYGLU_SYNT_1"/>
    <property type="match status" value="1"/>
</dbReference>
<evidence type="ECO:0000256" key="9">
    <source>
        <dbReference type="ARBA" id="ARBA00022840"/>
    </source>
</evidence>
<keyword evidence="16" id="KW-1185">Reference proteome</keyword>
<dbReference type="EC" id="6.3.2.29" evidence="5"/>
<dbReference type="NCBIfam" id="TIGR02068">
    <property type="entry name" value="cya_phycin_syn"/>
    <property type="match status" value="1"/>
</dbReference>
<evidence type="ECO:0000256" key="4">
    <source>
        <dbReference type="ARBA" id="ARBA00012968"/>
    </source>
</evidence>
<dbReference type="RefSeq" id="WP_379726722.1">
    <property type="nucleotide sequence ID" value="NZ_JBHSMS010000079.1"/>
</dbReference>
<dbReference type="InterPro" id="IPR044019">
    <property type="entry name" value="Cyanophycin_syn_N"/>
</dbReference>
<reference evidence="16" key="1">
    <citation type="journal article" date="2019" name="Int. J. Syst. Evol. Microbiol.">
        <title>The Global Catalogue of Microorganisms (GCM) 10K type strain sequencing project: providing services to taxonomists for standard genome sequencing and annotation.</title>
        <authorList>
            <consortium name="The Broad Institute Genomics Platform"/>
            <consortium name="The Broad Institute Genome Sequencing Center for Infectious Disease"/>
            <person name="Wu L."/>
            <person name="Ma J."/>
        </authorList>
    </citation>
    <scope>NUCLEOTIDE SEQUENCE [LARGE SCALE GENOMIC DNA]</scope>
    <source>
        <strain evidence="16">CCUG 38813</strain>
    </source>
</reference>
<feature type="domain" description="ATP-grasp" evidence="14">
    <location>
        <begin position="213"/>
        <end position="466"/>
    </location>
</feature>
<evidence type="ECO:0000313" key="15">
    <source>
        <dbReference type="EMBL" id="MFC5513820.1"/>
    </source>
</evidence>
<dbReference type="Gene3D" id="3.40.1190.10">
    <property type="entry name" value="Mur-like, catalytic domain"/>
    <property type="match status" value="1"/>
</dbReference>